<gene>
    <name evidence="3" type="ORF">CGZ94_08860</name>
</gene>
<dbReference type="InterPro" id="IPR017520">
    <property type="entry name" value="CHP03086"/>
</dbReference>
<dbReference type="Pfam" id="PF11716">
    <property type="entry name" value="MDMPI_N"/>
    <property type="match status" value="1"/>
</dbReference>
<comment type="caution">
    <text evidence="3">The sequence shown here is derived from an EMBL/GenBank/DDBJ whole genome shotgun (WGS) entry which is preliminary data.</text>
</comment>
<evidence type="ECO:0000313" key="4">
    <source>
        <dbReference type="Proteomes" id="UP000215896"/>
    </source>
</evidence>
<dbReference type="OrthoDB" id="5185819at2"/>
<feature type="domain" description="Mycothiol-dependent maleylpyruvate isomerase metal-binding" evidence="2">
    <location>
        <begin position="148"/>
        <end position="264"/>
    </location>
</feature>
<feature type="compositionally biased region" description="Basic residues" evidence="1">
    <location>
        <begin position="97"/>
        <end position="107"/>
    </location>
</feature>
<dbReference type="NCBIfam" id="TIGR03086">
    <property type="entry name" value="TIGR03086 family metal-binding protein"/>
    <property type="match status" value="1"/>
</dbReference>
<dbReference type="Proteomes" id="UP000215896">
    <property type="component" value="Unassembled WGS sequence"/>
</dbReference>
<evidence type="ECO:0000259" key="2">
    <source>
        <dbReference type="Pfam" id="PF11716"/>
    </source>
</evidence>
<feature type="region of interest" description="Disordered" evidence="1">
    <location>
        <begin position="291"/>
        <end position="312"/>
    </location>
</feature>
<reference evidence="3 4" key="1">
    <citation type="submission" date="2017-07" db="EMBL/GenBank/DDBJ databases">
        <title>Draft whole genome sequences of clinical Proprionibacteriaceae strains.</title>
        <authorList>
            <person name="Bernier A.-M."/>
            <person name="Bernard K."/>
            <person name="Domingo M.-C."/>
        </authorList>
    </citation>
    <scope>NUCLEOTIDE SEQUENCE [LARGE SCALE GENOMIC DNA]</scope>
    <source>
        <strain evidence="3 4">NML 030167</strain>
    </source>
</reference>
<feature type="region of interest" description="Disordered" evidence="1">
    <location>
        <begin position="89"/>
        <end position="135"/>
    </location>
</feature>
<proteinExistence type="predicted"/>
<dbReference type="InterPro" id="IPR034660">
    <property type="entry name" value="DinB/YfiT-like"/>
</dbReference>
<dbReference type="InterPro" id="IPR017517">
    <property type="entry name" value="Maleyloyr_isom"/>
</dbReference>
<organism evidence="3 4">
    <name type="scientific">Enemella evansiae</name>
    <dbReference type="NCBI Taxonomy" id="2016499"/>
    <lineage>
        <taxon>Bacteria</taxon>
        <taxon>Bacillati</taxon>
        <taxon>Actinomycetota</taxon>
        <taxon>Actinomycetes</taxon>
        <taxon>Propionibacteriales</taxon>
        <taxon>Propionibacteriaceae</taxon>
        <taxon>Enemella</taxon>
    </lineage>
</organism>
<evidence type="ECO:0000313" key="3">
    <source>
        <dbReference type="EMBL" id="OYO14670.1"/>
    </source>
</evidence>
<dbReference type="GO" id="GO:0046872">
    <property type="term" value="F:metal ion binding"/>
    <property type="evidence" value="ECO:0007669"/>
    <property type="project" value="InterPro"/>
</dbReference>
<dbReference type="Gene3D" id="1.20.120.450">
    <property type="entry name" value="dinb family like domain"/>
    <property type="match status" value="1"/>
</dbReference>
<dbReference type="EMBL" id="NMVO01000012">
    <property type="protein sequence ID" value="OYO14670.1"/>
    <property type="molecule type" value="Genomic_DNA"/>
</dbReference>
<feature type="compositionally biased region" description="Low complexity" evidence="1">
    <location>
        <begin position="116"/>
        <end position="133"/>
    </location>
</feature>
<sequence length="325" mass="35264">MPPDWTGRTRVSSTGCPPPMRCRSGSGPPQCWSWRSCCSSWGRLPQGWCCSCSVSVWPVMRGRARCPGVGGCNPSRTGARRWGGRSVTCSGGWPRPMRPRGTRHAAGRRPPSDSAPSCRPPRTGRSRGPSNPRLRVMDAPVEMLLIGLDEFTDTLARVTDPEAPSPCEGWRAVDVAGHVVGTMGKVVALVSDGEVGDSPTDPEQVGLTPVTMMARWGERAEQVRNALAVADLDVERQTSYGRGPVGRQLLLPASDLAIHVWDLAASQGERRELPQELRDFLRAGVERIPPERMRAPGMFGPETTPPADANDTEQIMAFLGRTVPR</sequence>
<dbReference type="AlphaFoldDB" id="A0A255GFN9"/>
<feature type="region of interest" description="Disordered" evidence="1">
    <location>
        <begin position="1"/>
        <end position="27"/>
    </location>
</feature>
<dbReference type="SUPFAM" id="SSF109854">
    <property type="entry name" value="DinB/YfiT-like putative metalloenzymes"/>
    <property type="match status" value="1"/>
</dbReference>
<name>A0A255GFN9_9ACTN</name>
<keyword evidence="4" id="KW-1185">Reference proteome</keyword>
<accession>A0A255GFN9</accession>
<protein>
    <submittedName>
        <fullName evidence="3">TIGR03086 family protein</fullName>
    </submittedName>
</protein>
<dbReference type="NCBIfam" id="TIGR03083">
    <property type="entry name" value="maleylpyruvate isomerase family mycothiol-dependent enzyme"/>
    <property type="match status" value="1"/>
</dbReference>
<evidence type="ECO:0000256" key="1">
    <source>
        <dbReference type="SAM" id="MobiDB-lite"/>
    </source>
</evidence>
<dbReference type="InterPro" id="IPR024344">
    <property type="entry name" value="MDMPI_metal-binding"/>
</dbReference>